<reference evidence="1 2" key="1">
    <citation type="journal article" date="2019" name="Int. J. Syst. Evol. Microbiol.">
        <title>The Global Catalogue of Microorganisms (GCM) 10K type strain sequencing project: providing services to taxonomists for standard genome sequencing and annotation.</title>
        <authorList>
            <consortium name="The Broad Institute Genomics Platform"/>
            <consortium name="The Broad Institute Genome Sequencing Center for Infectious Disease"/>
            <person name="Wu L."/>
            <person name="Ma J."/>
        </authorList>
    </citation>
    <scope>NUCLEOTIDE SEQUENCE [LARGE SCALE GENOMIC DNA]</scope>
    <source>
        <strain evidence="1 2">JCM 10977</strain>
    </source>
</reference>
<evidence type="ECO:0008006" key="3">
    <source>
        <dbReference type="Google" id="ProtNLM"/>
    </source>
</evidence>
<keyword evidence="2" id="KW-1185">Reference proteome</keyword>
<dbReference type="SUPFAM" id="SSF52467">
    <property type="entry name" value="DHS-like NAD/FAD-binding domain"/>
    <property type="match status" value="1"/>
</dbReference>
<comment type="caution">
    <text evidence="1">The sequence shown here is derived from an EMBL/GenBank/DDBJ whole genome shotgun (WGS) entry which is preliminary data.</text>
</comment>
<sequence length="651" mass="70673">MSESVTEQDLGVEPHLTAAFALTSNPAAYALLIGAGVSVSSGLPSAWGVQEALIERLAAALGEEPDDAFAWYSEKFGKPSTYGDLLSSLASTQSERQALLRGFFEPTIEERDAGLKQPSPAHRAIARLVENGLVKVILTLNFDRLIEAALRDEGVEPTIVASPGDIEGLAPIHTLQCVVIHLHGDYLNPTAMLNTAEELDTYRPEIDGLLDRVLRDYGLICAGWSAAWDPALRDAVSRNSTRFYATYWVEPFAMGEFAEQVRAQRQAVVARTTADAFFGALADACQAIRDTAKRHPLTATVAAASAKRALAGAQVAVPLHDVVHAEFERLRTCEVLTTTVFDMVGVEAEHARRRAVLNAAMEVPLTLVATCAYWGNSSVDKWWFDEIGRFSVQPLVSGSTALIHLRMFPATAILYAAGIASVAASRYDLTRRLLTIPTTVNRISGERVVIAQYLTPQLTLGLPRSHGEIHCLLRPTFEDLLGLGAAAYSAAFERFEYLRLVQSTFEVLKGLGREGEGAADDREIQAMRAQPTSGVTPPPSQDEITDLDAAASQRRTERSALVPRDMVHLFVTEPRLDTYRAVTAAELDAELIRDGDLHPLVEVGFCGGRSEIMRATMADVDVAVGRLAAARAWSLGNGFIPSEFYVDEIGT</sequence>
<proteinExistence type="predicted"/>
<dbReference type="EMBL" id="BAAAHK010000011">
    <property type="protein sequence ID" value="GAA0948540.1"/>
    <property type="molecule type" value="Genomic_DNA"/>
</dbReference>
<accession>A0ABN1QWX2</accession>
<dbReference type="Proteomes" id="UP001500542">
    <property type="component" value="Unassembled WGS sequence"/>
</dbReference>
<dbReference type="Pfam" id="PF13289">
    <property type="entry name" value="SIR2_2"/>
    <property type="match status" value="1"/>
</dbReference>
<evidence type="ECO:0000313" key="2">
    <source>
        <dbReference type="Proteomes" id="UP001500542"/>
    </source>
</evidence>
<dbReference type="RefSeq" id="WP_343973719.1">
    <property type="nucleotide sequence ID" value="NZ_BAAAHK010000011.1"/>
</dbReference>
<evidence type="ECO:0000313" key="1">
    <source>
        <dbReference type="EMBL" id="GAA0948540.1"/>
    </source>
</evidence>
<gene>
    <name evidence="1" type="ORF">GCM10009554_46240</name>
</gene>
<organism evidence="1 2">
    <name type="scientific">Kribbella koreensis</name>
    <dbReference type="NCBI Taxonomy" id="57909"/>
    <lineage>
        <taxon>Bacteria</taxon>
        <taxon>Bacillati</taxon>
        <taxon>Actinomycetota</taxon>
        <taxon>Actinomycetes</taxon>
        <taxon>Propionibacteriales</taxon>
        <taxon>Kribbellaceae</taxon>
        <taxon>Kribbella</taxon>
    </lineage>
</organism>
<name>A0ABN1QWX2_9ACTN</name>
<protein>
    <recommendedName>
        <fullName evidence="3">SIR2-like protein</fullName>
    </recommendedName>
</protein>
<dbReference type="InterPro" id="IPR029035">
    <property type="entry name" value="DHS-like_NAD/FAD-binding_dom"/>
</dbReference>
<dbReference type="Gene3D" id="3.40.50.1220">
    <property type="entry name" value="TPP-binding domain"/>
    <property type="match status" value="1"/>
</dbReference>